<dbReference type="InterPro" id="IPR014746">
    <property type="entry name" value="Gln_synth/guanido_kin_cat_dom"/>
</dbReference>
<dbReference type="Proteomes" id="UP000323176">
    <property type="component" value="Unassembled WGS sequence"/>
</dbReference>
<dbReference type="EMBL" id="SAXY01000064">
    <property type="protein sequence ID" value="TXJ37341.1"/>
    <property type="molecule type" value="Genomic_DNA"/>
</dbReference>
<evidence type="ECO:0000313" key="8">
    <source>
        <dbReference type="Proteomes" id="UP000323176"/>
    </source>
</evidence>
<keyword evidence="1 5" id="KW-0808">Transferase</keyword>
<comment type="caution">
    <text evidence="7">The sequence shown here is derived from an EMBL/GenBank/DDBJ whole genome shotgun (WGS) entry which is preliminary data.</text>
</comment>
<dbReference type="AlphaFoldDB" id="A0A5C8EK46"/>
<evidence type="ECO:0000256" key="2">
    <source>
        <dbReference type="ARBA" id="ARBA00022741"/>
    </source>
</evidence>
<dbReference type="OrthoDB" id="9791353at2"/>
<feature type="domain" description="Phosphagen kinase C-terminal" evidence="6">
    <location>
        <begin position="19"/>
        <end position="245"/>
    </location>
</feature>
<dbReference type="PANTHER" id="PTHR11547">
    <property type="entry name" value="ARGININE OR CREATINE KINASE"/>
    <property type="match status" value="1"/>
</dbReference>
<keyword evidence="3 5" id="KW-0418">Kinase</keyword>
<dbReference type="Gene3D" id="3.30.590.10">
    <property type="entry name" value="Glutamine synthetase/guanido kinase, catalytic domain"/>
    <property type="match status" value="1"/>
</dbReference>
<gene>
    <name evidence="7" type="ORF">EPJ72_10860</name>
</gene>
<accession>A0A5C8EK46</accession>
<dbReference type="GO" id="GO:0005615">
    <property type="term" value="C:extracellular space"/>
    <property type="evidence" value="ECO:0007669"/>
    <property type="project" value="TreeGrafter"/>
</dbReference>
<protein>
    <submittedName>
        <fullName evidence="7">Guanido phosphotransferase</fullName>
    </submittedName>
</protein>
<evidence type="ECO:0000256" key="4">
    <source>
        <dbReference type="ARBA" id="ARBA00022840"/>
    </source>
</evidence>
<evidence type="ECO:0000256" key="5">
    <source>
        <dbReference type="PROSITE-ProRule" id="PRU00843"/>
    </source>
</evidence>
<dbReference type="Pfam" id="PF00217">
    <property type="entry name" value="ATP-gua_Ptrans"/>
    <property type="match status" value="1"/>
</dbReference>
<evidence type="ECO:0000313" key="7">
    <source>
        <dbReference type="EMBL" id="TXJ37341.1"/>
    </source>
</evidence>
<feature type="binding site" evidence="5">
    <location>
        <begin position="169"/>
        <end position="173"/>
    </location>
    <ligand>
        <name>ATP</name>
        <dbReference type="ChEBI" id="CHEBI:30616"/>
    </ligand>
</feature>
<keyword evidence="4 5" id="KW-0067">ATP-binding</keyword>
<evidence type="ECO:0000256" key="1">
    <source>
        <dbReference type="ARBA" id="ARBA00022679"/>
    </source>
</evidence>
<proteinExistence type="inferred from homology"/>
<dbReference type="GO" id="GO:0046314">
    <property type="term" value="P:phosphocreatine biosynthetic process"/>
    <property type="evidence" value="ECO:0007669"/>
    <property type="project" value="InterPro"/>
</dbReference>
<dbReference type="PROSITE" id="PS51510">
    <property type="entry name" value="PHOSPHAGEN_KINASE_C"/>
    <property type="match status" value="1"/>
</dbReference>
<dbReference type="GO" id="GO:0004111">
    <property type="term" value="F:creatine kinase activity"/>
    <property type="evidence" value="ECO:0007669"/>
    <property type="project" value="InterPro"/>
</dbReference>
<sequence length="343" mass="40360">MSADNIAKWIYKKGLEDNIILYSKVSIYRNIDNIRFYNHIDKDDIEKIDSILTKEIEELRILDIYLEKIKLREIAPLEIKLLKENLTIPNKRNLLNASLYMDEDEETSILINSNEHCEIQTIARGLEIEECFNRAYKIESMLDKKIDFAFNKKFGYLTSSPEKIGIAMNVTVSMAIPALIWKTPDNIEYFINKASKKGFDISIRAGRTMPVLNITNRTMMGISERDVLNNMLEIVNYILDKEKKMRLKIKNMYRLNIEDKVYRSKSLLSNARVMNYMEFIKHNLWLRVGLDCNIIDDIDLDTLSYMMFITKNNHLKAMFHSKKKYKKYSEMRAAALRNIMSTK</sequence>
<name>A0A5C8EK46_BRAPL</name>
<dbReference type="PANTHER" id="PTHR11547:SF38">
    <property type="entry name" value="ARGININE KINASE 1-RELATED"/>
    <property type="match status" value="1"/>
</dbReference>
<comment type="caution">
    <text evidence="5">Lacks conserved residue(s) required for the propagation of feature annotation.</text>
</comment>
<evidence type="ECO:0000259" key="6">
    <source>
        <dbReference type="PROSITE" id="PS51510"/>
    </source>
</evidence>
<dbReference type="InterPro" id="IPR000749">
    <property type="entry name" value="ATP-guanido_PTrfase"/>
</dbReference>
<feature type="binding site" evidence="5">
    <location>
        <begin position="202"/>
        <end position="207"/>
    </location>
    <ligand>
        <name>ATP</name>
        <dbReference type="ChEBI" id="CHEBI:30616"/>
    </ligand>
</feature>
<keyword evidence="2 5" id="KW-0547">Nucleotide-binding</keyword>
<dbReference type="InterPro" id="IPR022414">
    <property type="entry name" value="ATP-guanido_PTrfase_cat"/>
</dbReference>
<evidence type="ECO:0000256" key="3">
    <source>
        <dbReference type="ARBA" id="ARBA00022777"/>
    </source>
</evidence>
<dbReference type="GO" id="GO:0005524">
    <property type="term" value="F:ATP binding"/>
    <property type="evidence" value="ECO:0007669"/>
    <property type="project" value="UniProtKB-UniRule"/>
</dbReference>
<dbReference type="SUPFAM" id="SSF55931">
    <property type="entry name" value="Glutamine synthetase/guanido kinase"/>
    <property type="match status" value="1"/>
</dbReference>
<comment type="similarity">
    <text evidence="5">Belongs to the ATP:guanido phosphotransferase family.</text>
</comment>
<organism evidence="7 8">
    <name type="scientific">Brachyspira pilosicoli</name>
    <name type="common">Serpulina pilosicoli</name>
    <dbReference type="NCBI Taxonomy" id="52584"/>
    <lineage>
        <taxon>Bacteria</taxon>
        <taxon>Pseudomonadati</taxon>
        <taxon>Spirochaetota</taxon>
        <taxon>Spirochaetia</taxon>
        <taxon>Brachyspirales</taxon>
        <taxon>Brachyspiraceae</taxon>
        <taxon>Brachyspira</taxon>
    </lineage>
</organism>
<feature type="binding site" evidence="5">
    <location>
        <begin position="22"/>
        <end position="26"/>
    </location>
    <ligand>
        <name>ATP</name>
        <dbReference type="ChEBI" id="CHEBI:30616"/>
    </ligand>
</feature>
<reference evidence="7 8" key="1">
    <citation type="journal article" date="1992" name="Lakartidningen">
        <title>[Penicillin V and not amoxicillin is the first choice preparation in acute otitis].</title>
        <authorList>
            <person name="Kamme C."/>
            <person name="Lundgren K."/>
            <person name="Prellner K."/>
        </authorList>
    </citation>
    <scope>NUCLEOTIDE SEQUENCE [LARGE SCALE GENOMIC DNA]</scope>
    <source>
        <strain evidence="7 8">PC5538III-hc</strain>
    </source>
</reference>